<dbReference type="AlphaFoldDB" id="A0AAJ1BF75"/>
<sequence>MTDTIFFFGEWQVSPQSNRLSRGSISRQLEPKAMEVLLYLCHRPGDVVSSDDLLDACWPGLETGDNPLHKTIAQLRRALDDSATAPQFIETIRRRGYRTLAQVSFPSGDEQSVDEVVWQSGSPFPGLRPFSAKDAGVFFGRREQINGVLENIHRQVRSGRGLCLLLGPSGSGKTSLIHAGILPNLSTPQGVNGIGLVSSAAMDMADVAPGALLLELASAMLDWESGDKPVFDGDSADTLAAKLAEGGATIAVTLQLALPSGRWEKPRFALVVDRLEVLLSSPAFDEASRSQFLALLDSLSRSGAVLVLCACRNDFYPQVVSRSVLMAGKGNGAHFDLEPPSRQALLQMIRLPAAAAGLSWEFDSDSALGLDEILCREAAASPDALPMLQYLLQALYLARGDDNQLKLEVYQRLGGIEGAIGRAADEAIADLSASTREALPGVLARLVTLKEDELSVTSRSARYSELATDAERKLVQALVDSRLFVSHLDGAEPSFSVAHEALLRRWRRAASWIEEHRRLLALKARVFHQALRWQRSGRERDYLLGSGKPVLEARQLLADNQLILDEQSRDYIQASLARDIRRGWIKRGTVALLTLLTFVSVVMGIKSMQAERQATERRLAAEDLLGFMVGQFADRLRSIGRMDLLDGVSNKALDYFSAPDAGLSEAALFRHGQTLEAMGEVAYSREKPDEARAALLAARDKLLPLRGRDVPQLELYKTLGANAFWLGQLEYDKSDWEAAKPWLTAYLEHSEAMLALAPDSRDAMLELSYAENSLGSLAMKLQDYATAQQRFESSLILKQKLLADTPDDGQLIADLADTESWLASAALATGDIKTALALHQHIEAVLGSSNEAYVLDRLSHSQANLVLLYQVLGDIDGAQQALGRALAKRLDTLASDPENLSWRYDLLNLKLHGLELGLYATSKSAMESFYQSLQLDAAALSEGKQQQLDAHYHLAAASQLLRWGDIAASKDATEKATAVFNVLAGASPDDLKVQIQLSEAELMLMKLSQRGKSNIEVMELCRRVKMRLYPLSQTSKEPRIVRPLVQALECLGEKSQAESLKSPLVAQGVNFESSVF</sequence>
<dbReference type="SUPFAM" id="SSF52540">
    <property type="entry name" value="P-loop containing nucleoside triphosphate hydrolases"/>
    <property type="match status" value="1"/>
</dbReference>
<keyword evidence="1 2" id="KW-0238">DNA-binding</keyword>
<dbReference type="Pfam" id="PF00486">
    <property type="entry name" value="Trans_reg_C"/>
    <property type="match status" value="1"/>
</dbReference>
<accession>A0AAJ1BF75</accession>
<dbReference type="InterPro" id="IPR036388">
    <property type="entry name" value="WH-like_DNA-bd_sf"/>
</dbReference>
<dbReference type="Pfam" id="PF20703">
    <property type="entry name" value="nSTAND1"/>
    <property type="match status" value="1"/>
</dbReference>
<dbReference type="EMBL" id="JAKUDL010000001">
    <property type="protein sequence ID" value="MCH4292769.1"/>
    <property type="molecule type" value="Genomic_DNA"/>
</dbReference>
<dbReference type="InterPro" id="IPR001867">
    <property type="entry name" value="OmpR/PhoB-type_DNA-bd"/>
</dbReference>
<feature type="DNA-binding region" description="OmpR/PhoB-type" evidence="2">
    <location>
        <begin position="3"/>
        <end position="101"/>
    </location>
</feature>
<comment type="caution">
    <text evidence="4">The sequence shown here is derived from an EMBL/GenBank/DDBJ whole genome shotgun (WGS) entry which is preliminary data.</text>
</comment>
<dbReference type="PROSITE" id="PS51755">
    <property type="entry name" value="OMPR_PHOB"/>
    <property type="match status" value="1"/>
</dbReference>
<dbReference type="Proteomes" id="UP001297581">
    <property type="component" value="Unassembled WGS sequence"/>
</dbReference>
<dbReference type="SUPFAM" id="SSF46894">
    <property type="entry name" value="C-terminal effector domain of the bipartite response regulators"/>
    <property type="match status" value="1"/>
</dbReference>
<dbReference type="GO" id="GO:0003677">
    <property type="term" value="F:DNA binding"/>
    <property type="evidence" value="ECO:0007669"/>
    <property type="project" value="UniProtKB-UniRule"/>
</dbReference>
<proteinExistence type="predicted"/>
<dbReference type="GO" id="GO:0006355">
    <property type="term" value="P:regulation of DNA-templated transcription"/>
    <property type="evidence" value="ECO:0007669"/>
    <property type="project" value="InterPro"/>
</dbReference>
<dbReference type="Gene3D" id="1.25.40.10">
    <property type="entry name" value="Tetratricopeptide repeat domain"/>
    <property type="match status" value="1"/>
</dbReference>
<evidence type="ECO:0000313" key="5">
    <source>
        <dbReference type="Proteomes" id="UP001297581"/>
    </source>
</evidence>
<dbReference type="Gene3D" id="1.10.10.10">
    <property type="entry name" value="Winged helix-like DNA-binding domain superfamily/Winged helix DNA-binding domain"/>
    <property type="match status" value="1"/>
</dbReference>
<dbReference type="SUPFAM" id="SSF48452">
    <property type="entry name" value="TPR-like"/>
    <property type="match status" value="1"/>
</dbReference>
<reference evidence="4 5" key="1">
    <citation type="submission" date="2022-02" db="EMBL/GenBank/DDBJ databases">
        <title>The genome sequence of Shewanella sp. 3B26.</title>
        <authorList>
            <person name="Du J."/>
        </authorList>
    </citation>
    <scope>NUCLEOTIDE SEQUENCE [LARGE SCALE GENOMIC DNA]</scope>
    <source>
        <strain evidence="4 5">3B26</strain>
    </source>
</reference>
<dbReference type="CDD" id="cd00383">
    <property type="entry name" value="trans_reg_C"/>
    <property type="match status" value="1"/>
</dbReference>
<evidence type="ECO:0000259" key="3">
    <source>
        <dbReference type="PROSITE" id="PS51755"/>
    </source>
</evidence>
<evidence type="ECO:0000256" key="1">
    <source>
        <dbReference type="ARBA" id="ARBA00023125"/>
    </source>
</evidence>
<evidence type="ECO:0000313" key="4">
    <source>
        <dbReference type="EMBL" id="MCH4292769.1"/>
    </source>
</evidence>
<dbReference type="Gene3D" id="3.40.50.300">
    <property type="entry name" value="P-loop containing nucleotide triphosphate hydrolases"/>
    <property type="match status" value="1"/>
</dbReference>
<gene>
    <name evidence="4" type="ORF">MJ923_00455</name>
</gene>
<dbReference type="GO" id="GO:0000160">
    <property type="term" value="P:phosphorelay signal transduction system"/>
    <property type="evidence" value="ECO:0007669"/>
    <property type="project" value="InterPro"/>
</dbReference>
<protein>
    <submittedName>
        <fullName evidence="4">Winged helix-turn-helix domain-containing protein</fullName>
    </submittedName>
</protein>
<dbReference type="InterPro" id="IPR027417">
    <property type="entry name" value="P-loop_NTPase"/>
</dbReference>
<dbReference type="PANTHER" id="PTHR47691:SF3">
    <property type="entry name" value="HTH-TYPE TRANSCRIPTIONAL REGULATOR RV0890C-RELATED"/>
    <property type="match status" value="1"/>
</dbReference>
<dbReference type="InterPro" id="IPR049052">
    <property type="entry name" value="nSTAND1"/>
</dbReference>
<dbReference type="InterPro" id="IPR016032">
    <property type="entry name" value="Sig_transdc_resp-reg_C-effctor"/>
</dbReference>
<keyword evidence="5" id="KW-1185">Reference proteome</keyword>
<evidence type="ECO:0000256" key="2">
    <source>
        <dbReference type="PROSITE-ProRule" id="PRU01091"/>
    </source>
</evidence>
<dbReference type="SMART" id="SM00862">
    <property type="entry name" value="Trans_reg_C"/>
    <property type="match status" value="1"/>
</dbReference>
<organism evidence="4 5">
    <name type="scientific">Shewanella zhuhaiensis</name>
    <dbReference type="NCBI Taxonomy" id="2919576"/>
    <lineage>
        <taxon>Bacteria</taxon>
        <taxon>Pseudomonadati</taxon>
        <taxon>Pseudomonadota</taxon>
        <taxon>Gammaproteobacteria</taxon>
        <taxon>Alteromonadales</taxon>
        <taxon>Shewanellaceae</taxon>
        <taxon>Shewanella</taxon>
    </lineage>
</organism>
<feature type="domain" description="OmpR/PhoB-type" evidence="3">
    <location>
        <begin position="3"/>
        <end position="101"/>
    </location>
</feature>
<dbReference type="InterPro" id="IPR011990">
    <property type="entry name" value="TPR-like_helical_dom_sf"/>
</dbReference>
<dbReference type="RefSeq" id="WP_240589433.1">
    <property type="nucleotide sequence ID" value="NZ_JAKUDL010000001.1"/>
</dbReference>
<dbReference type="PANTHER" id="PTHR47691">
    <property type="entry name" value="REGULATOR-RELATED"/>
    <property type="match status" value="1"/>
</dbReference>
<name>A0AAJ1BF75_9GAMM</name>